<dbReference type="Pfam" id="PF12315">
    <property type="entry name" value="DA1-like"/>
    <property type="match status" value="1"/>
</dbReference>
<dbReference type="InterPro" id="IPR022087">
    <property type="entry name" value="DA1-like_dom"/>
</dbReference>
<dbReference type="Proteomes" id="UP000251960">
    <property type="component" value="Chromosome 1"/>
</dbReference>
<proteinExistence type="predicted"/>
<evidence type="ECO:0000313" key="3">
    <source>
        <dbReference type="EMBL" id="PWZ58817.1"/>
    </source>
</evidence>
<evidence type="ECO:0000259" key="2">
    <source>
        <dbReference type="Pfam" id="PF12315"/>
    </source>
</evidence>
<reference evidence="3" key="1">
    <citation type="journal article" date="2018" name="Nat. Genet.">
        <title>Extensive intraspecific gene order and gene structural variations between Mo17 and other maize genomes.</title>
        <authorList>
            <person name="Sun S."/>
            <person name="Zhou Y."/>
            <person name="Chen J."/>
            <person name="Shi J."/>
            <person name="Zhao H."/>
            <person name="Zhao H."/>
            <person name="Song W."/>
            <person name="Zhang M."/>
            <person name="Cui Y."/>
            <person name="Dong X."/>
            <person name="Liu H."/>
            <person name="Ma X."/>
            <person name="Jiao Y."/>
            <person name="Wang B."/>
            <person name="Wei X."/>
            <person name="Stein J.C."/>
            <person name="Glaubitz J.C."/>
            <person name="Lu F."/>
            <person name="Yu G."/>
            <person name="Liang C."/>
            <person name="Fengler K."/>
            <person name="Li B."/>
            <person name="Rafalski A."/>
            <person name="Schnable P.S."/>
            <person name="Ware D.H."/>
            <person name="Buckler E.S."/>
            <person name="Lai J."/>
        </authorList>
    </citation>
    <scope>NUCLEOTIDE SEQUENCE [LARGE SCALE GENOMIC DNA]</scope>
    <source>
        <tissue evidence="3">Seedling</tissue>
    </source>
</reference>
<dbReference type="EMBL" id="NCVQ01000001">
    <property type="protein sequence ID" value="PWZ58817.1"/>
    <property type="molecule type" value="Genomic_DNA"/>
</dbReference>
<protein>
    <submittedName>
        <fullName evidence="3">Protein DA1-related 1</fullName>
    </submittedName>
</protein>
<gene>
    <name evidence="3" type="primary">DAR1_0</name>
    <name evidence="3" type="ORF">Zm00014a_032123</name>
</gene>
<dbReference type="PANTHER" id="PTHR24209:SF12">
    <property type="entry name" value="DOMAIN-CONTAINING PROTEIN, PUTATIVE, EXPRESSED-RELATED"/>
    <property type="match status" value="1"/>
</dbReference>
<dbReference type="PANTHER" id="PTHR24209">
    <property type="entry name" value="PROTEIN DA1-RELATED 2"/>
    <property type="match status" value="1"/>
</dbReference>
<organism evidence="3">
    <name type="scientific">Zea mays</name>
    <name type="common">Maize</name>
    <dbReference type="NCBI Taxonomy" id="4577"/>
    <lineage>
        <taxon>Eukaryota</taxon>
        <taxon>Viridiplantae</taxon>
        <taxon>Streptophyta</taxon>
        <taxon>Embryophyta</taxon>
        <taxon>Tracheophyta</taxon>
        <taxon>Spermatophyta</taxon>
        <taxon>Magnoliopsida</taxon>
        <taxon>Liliopsida</taxon>
        <taxon>Poales</taxon>
        <taxon>Poaceae</taxon>
        <taxon>PACMAD clade</taxon>
        <taxon>Panicoideae</taxon>
        <taxon>Andropogonodae</taxon>
        <taxon>Andropogoneae</taxon>
        <taxon>Tripsacinae</taxon>
        <taxon>Zea</taxon>
    </lineage>
</organism>
<evidence type="ECO:0000256" key="1">
    <source>
        <dbReference type="SAM" id="MobiDB-lite"/>
    </source>
</evidence>
<accession>A0A317YJD9</accession>
<feature type="domain" description="Protein DA1-like" evidence="2">
    <location>
        <begin position="194"/>
        <end position="281"/>
    </location>
</feature>
<dbReference type="InterPro" id="IPR045218">
    <property type="entry name" value="DA1-like"/>
</dbReference>
<sequence>MSPPFHPRRPCTAVAPAPPSSLPRSSLIRKPWRTSIPTPVAFVRCFHIHHRMSPLLGFFADEDDDIEFMLMLRQFERISDVREILDVMPQQNVVFWTMVAVGFSKGNTHSMCLYQAMLLRLMLRTLLSLHHKRSMVRGGIPGRTSMTEIVTMARPQAKVWNISVTSSTALPGIGDSVISNTVNLASKNIEFYEGMNMKVEQQVPLLLVERQALNEAMEAEKSVHHLPQIRGICLSEEQIVRTILKGPIGPGNRIIDMVTGPYKLIRRCEMTAILILYALPSFPLMKVDSSANPVVACPRQSGQSDRICLQLPDRGLVHSSCEAIRGVQRVFLF</sequence>
<dbReference type="AlphaFoldDB" id="A0A317YJD9"/>
<comment type="caution">
    <text evidence="3">The sequence shown here is derived from an EMBL/GenBank/DDBJ whole genome shotgun (WGS) entry which is preliminary data.</text>
</comment>
<feature type="region of interest" description="Disordered" evidence="1">
    <location>
        <begin position="1"/>
        <end position="26"/>
    </location>
</feature>
<name>A0A317YJD9_MAIZE</name>